<keyword evidence="3" id="KW-0460">Magnesium</keyword>
<dbReference type="NCBIfam" id="TIGR01928">
    <property type="entry name" value="menC_lowGC_arch"/>
    <property type="match status" value="1"/>
</dbReference>
<dbReference type="SUPFAM" id="SSF51604">
    <property type="entry name" value="Enolase C-terminal domain-like"/>
    <property type="match status" value="1"/>
</dbReference>
<evidence type="ECO:0000256" key="2">
    <source>
        <dbReference type="ARBA" id="ARBA00022723"/>
    </source>
</evidence>
<dbReference type="InterPro" id="IPR036849">
    <property type="entry name" value="Enolase-like_C_sf"/>
</dbReference>
<keyword evidence="2" id="KW-0479">Metal-binding</keyword>
<comment type="caution">
    <text evidence="8">The sequence shown here is derived from an EMBL/GenBank/DDBJ whole genome shotgun (WGS) entry which is preliminary data.</text>
</comment>
<dbReference type="Pfam" id="PF02746">
    <property type="entry name" value="MR_MLE_N"/>
    <property type="match status" value="1"/>
</dbReference>
<dbReference type="SMART" id="SM00922">
    <property type="entry name" value="MR_MLE"/>
    <property type="match status" value="1"/>
</dbReference>
<reference evidence="8 9" key="1">
    <citation type="submission" date="2021-01" db="EMBL/GenBank/DDBJ databases">
        <title>Genomic Encyclopedia of Type Strains, Phase IV (KMG-IV): sequencing the most valuable type-strain genomes for metagenomic binning, comparative biology and taxonomic classification.</title>
        <authorList>
            <person name="Goeker M."/>
        </authorList>
    </citation>
    <scope>NUCLEOTIDE SEQUENCE [LARGE SCALE GENOMIC DNA]</scope>
    <source>
        <strain evidence="8 9">DSM 100968</strain>
    </source>
</reference>
<dbReference type="SFLD" id="SFLDG00180">
    <property type="entry name" value="muconate_cycloisomerase"/>
    <property type="match status" value="1"/>
</dbReference>
<protein>
    <recommendedName>
        <fullName evidence="5 6">o-succinylbenzoate synthase</fullName>
        <ecNumber evidence="5 6">4.2.1.113</ecNumber>
    </recommendedName>
</protein>
<comment type="cofactor">
    <cofactor evidence="1">
        <name>a divalent metal cation</name>
        <dbReference type="ChEBI" id="CHEBI:60240"/>
    </cofactor>
</comment>
<dbReference type="Pfam" id="PF13378">
    <property type="entry name" value="MR_MLE_C"/>
    <property type="match status" value="1"/>
</dbReference>
<keyword evidence="9" id="KW-1185">Reference proteome</keyword>
<dbReference type="Gene3D" id="3.20.20.120">
    <property type="entry name" value="Enolase-like C-terminal domain"/>
    <property type="match status" value="1"/>
</dbReference>
<gene>
    <name evidence="8" type="ORF">JOC27_001386</name>
</gene>
<evidence type="ECO:0000256" key="5">
    <source>
        <dbReference type="ARBA" id="ARBA00029491"/>
    </source>
</evidence>
<evidence type="ECO:0000256" key="6">
    <source>
        <dbReference type="NCBIfam" id="TIGR01928"/>
    </source>
</evidence>
<dbReference type="InterPro" id="IPR013341">
    <property type="entry name" value="Mandelate_racemase_N_dom"/>
</dbReference>
<dbReference type="Proteomes" id="UP000823201">
    <property type="component" value="Unassembled WGS sequence"/>
</dbReference>
<dbReference type="InterPro" id="IPR029065">
    <property type="entry name" value="Enolase_C-like"/>
</dbReference>
<dbReference type="SUPFAM" id="SSF54826">
    <property type="entry name" value="Enolase N-terminal domain-like"/>
    <property type="match status" value="1"/>
</dbReference>
<dbReference type="EC" id="4.2.1.113" evidence="5 6"/>
<name>A0ABS2Q9D3_9BACL</name>
<dbReference type="PANTHER" id="PTHR48073:SF5">
    <property type="entry name" value="O-SUCCINYLBENZOATE SYNTHASE"/>
    <property type="match status" value="1"/>
</dbReference>
<proteinExistence type="predicted"/>
<dbReference type="GO" id="GO:0043748">
    <property type="term" value="F:O-succinylbenzoate synthase activity"/>
    <property type="evidence" value="ECO:0007669"/>
    <property type="project" value="UniProtKB-EC"/>
</dbReference>
<evidence type="ECO:0000256" key="4">
    <source>
        <dbReference type="ARBA" id="ARBA00023239"/>
    </source>
</evidence>
<dbReference type="InterPro" id="IPR010197">
    <property type="entry name" value="OSBS/NAAAR"/>
</dbReference>
<sequence>MRIDSITVRLIAAPLKASFATHLQTVTEREAIILEVRDSDGRCGYGEADPFSSPWYSPETIDSCLNILTNDLIPLLSQHTIAQLEELDRAFDPVRGNHMAKSGLIQAVWDLIAKQQKKSIQNLVGGDKKSILAGAVIAATDPEQAIEQIAAYSEAGYKRYKIKISKENDHQLLTAIRQKYPELPLMADANSAYSLADIPHLKTLDDYGLLMIEQPLAWNDLADHACLQKQMQTPICLDESICSAADMKAALRLGSCRVAAIKMARLGGWNETLRAVQLCAAASLPLWCGGMIEFGIAKAHNLALASRAEFVLPGDLFASSRYWEEDIIEPEIQVVNGSIDLPEKIGIGFAVNQKQLDKLTKQKWLFRH</sequence>
<evidence type="ECO:0000256" key="3">
    <source>
        <dbReference type="ARBA" id="ARBA00022842"/>
    </source>
</evidence>
<dbReference type="InterPro" id="IPR029017">
    <property type="entry name" value="Enolase-like_N"/>
</dbReference>
<evidence type="ECO:0000256" key="1">
    <source>
        <dbReference type="ARBA" id="ARBA00001968"/>
    </source>
</evidence>
<dbReference type="SFLD" id="SFLDF00009">
    <property type="entry name" value="o-succinylbenzoate_synthase"/>
    <property type="match status" value="1"/>
</dbReference>
<accession>A0ABS2Q9D3</accession>
<dbReference type="SFLD" id="SFLDS00001">
    <property type="entry name" value="Enolase"/>
    <property type="match status" value="1"/>
</dbReference>
<feature type="domain" description="Mandelate racemase/muconate lactonizing enzyme C-terminal" evidence="7">
    <location>
        <begin position="142"/>
        <end position="234"/>
    </location>
</feature>
<keyword evidence="4 8" id="KW-0456">Lyase</keyword>
<evidence type="ECO:0000313" key="8">
    <source>
        <dbReference type="EMBL" id="MBM7657935.1"/>
    </source>
</evidence>
<dbReference type="RefSeq" id="WP_205006294.1">
    <property type="nucleotide sequence ID" value="NZ_CBCRXA010000010.1"/>
</dbReference>
<dbReference type="InterPro" id="IPR013342">
    <property type="entry name" value="Mandelate_racemase_C"/>
</dbReference>
<evidence type="ECO:0000259" key="7">
    <source>
        <dbReference type="SMART" id="SM00922"/>
    </source>
</evidence>
<dbReference type="EMBL" id="JAFBEV010000010">
    <property type="protein sequence ID" value="MBM7657935.1"/>
    <property type="molecule type" value="Genomic_DNA"/>
</dbReference>
<dbReference type="PANTHER" id="PTHR48073">
    <property type="entry name" value="O-SUCCINYLBENZOATE SYNTHASE-RELATED"/>
    <property type="match status" value="1"/>
</dbReference>
<organism evidence="8 9">
    <name type="scientific">Sporolactobacillus spathodeae</name>
    <dbReference type="NCBI Taxonomy" id="1465502"/>
    <lineage>
        <taxon>Bacteria</taxon>
        <taxon>Bacillati</taxon>
        <taxon>Bacillota</taxon>
        <taxon>Bacilli</taxon>
        <taxon>Bacillales</taxon>
        <taxon>Sporolactobacillaceae</taxon>
        <taxon>Sporolactobacillus</taxon>
    </lineage>
</organism>
<evidence type="ECO:0000313" key="9">
    <source>
        <dbReference type="Proteomes" id="UP000823201"/>
    </source>
</evidence>
<dbReference type="Gene3D" id="3.30.390.10">
    <property type="entry name" value="Enolase-like, N-terminal domain"/>
    <property type="match status" value="1"/>
</dbReference>